<feature type="domain" description="Ribosomal protein eL8/eL30/eS12/Gadd45" evidence="5">
    <location>
        <begin position="28"/>
        <end position="122"/>
    </location>
</feature>
<evidence type="ECO:0000256" key="2">
    <source>
        <dbReference type="ARBA" id="ARBA00022980"/>
    </source>
</evidence>
<reference evidence="6" key="1">
    <citation type="submission" date="2021-01" db="EMBL/GenBank/DDBJ databases">
        <authorList>
            <person name="Corre E."/>
            <person name="Pelletier E."/>
            <person name="Niang G."/>
            <person name="Scheremetjew M."/>
            <person name="Finn R."/>
            <person name="Kale V."/>
            <person name="Holt S."/>
            <person name="Cochrane G."/>
            <person name="Meng A."/>
            <person name="Brown T."/>
            <person name="Cohen L."/>
        </authorList>
    </citation>
    <scope>NUCLEOTIDE SEQUENCE</scope>
    <source>
        <strain evidence="6">RCC1693</strain>
    </source>
</reference>
<protein>
    <recommendedName>
        <fullName evidence="4">40S ribosomal protein S12</fullName>
    </recommendedName>
</protein>
<keyword evidence="3 4" id="KW-0687">Ribonucleoprotein</keyword>
<evidence type="ECO:0000256" key="3">
    <source>
        <dbReference type="ARBA" id="ARBA00023274"/>
    </source>
</evidence>
<dbReference type="GO" id="GO:1990904">
    <property type="term" value="C:ribonucleoprotein complex"/>
    <property type="evidence" value="ECO:0007669"/>
    <property type="project" value="UniProtKB-KW"/>
</dbReference>
<dbReference type="Pfam" id="PF01248">
    <property type="entry name" value="Ribosomal_L7Ae"/>
    <property type="match status" value="1"/>
</dbReference>
<dbReference type="InterPro" id="IPR004038">
    <property type="entry name" value="Ribosomal_eL8/eL30/eS12/Gad45"/>
</dbReference>
<evidence type="ECO:0000256" key="4">
    <source>
        <dbReference type="RuleBase" id="RU000670"/>
    </source>
</evidence>
<dbReference type="InterPro" id="IPR029064">
    <property type="entry name" value="Ribosomal_eL30-like_sf"/>
</dbReference>
<dbReference type="PROSITE" id="PS01189">
    <property type="entry name" value="RIBOSOMAL_S12E"/>
    <property type="match status" value="1"/>
</dbReference>
<sequence>MAEEDAVMETAEAAETEEVEVEEMGVLDALKEVLKKALVHDGLSRGLHECAKALDKHTAKLCCLAKDCDNPEYTKLVRALCEEGGVNLVMVDTGKQLGEWCGLCKIDEEGEATKVVRCSCAVITEFGEESQALNVLLEFLKDQAKA</sequence>
<dbReference type="FunFam" id="3.30.1330.30:FF:000039">
    <property type="entry name" value="40S ribosomal protein S12"/>
    <property type="match status" value="1"/>
</dbReference>
<dbReference type="PRINTS" id="PR00972">
    <property type="entry name" value="RIBSOMALS12E"/>
</dbReference>
<dbReference type="GO" id="GO:0003735">
    <property type="term" value="F:structural constituent of ribosome"/>
    <property type="evidence" value="ECO:0007669"/>
    <property type="project" value="InterPro"/>
</dbReference>
<keyword evidence="2 4" id="KW-0689">Ribosomal protein</keyword>
<proteinExistence type="inferred from homology"/>
<dbReference type="GO" id="GO:0006412">
    <property type="term" value="P:translation"/>
    <property type="evidence" value="ECO:0007669"/>
    <property type="project" value="InterPro"/>
</dbReference>
<evidence type="ECO:0000313" key="6">
    <source>
        <dbReference type="EMBL" id="CAD9436801.1"/>
    </source>
</evidence>
<dbReference type="PANTHER" id="PTHR11843">
    <property type="entry name" value="40S RIBOSOMAL PROTEIN S12"/>
    <property type="match status" value="1"/>
</dbReference>
<dbReference type="EMBL" id="HBGT01026390">
    <property type="protein sequence ID" value="CAD9436801.1"/>
    <property type="molecule type" value="Transcribed_RNA"/>
</dbReference>
<dbReference type="AlphaFoldDB" id="A0A7S2CVX4"/>
<dbReference type="Gene3D" id="3.30.1330.30">
    <property type="match status" value="1"/>
</dbReference>
<comment type="similarity">
    <text evidence="1 4">Belongs to the eukaryotic ribosomal protein eS12 family.</text>
</comment>
<organism evidence="6">
    <name type="scientific">Florenciella parvula</name>
    <dbReference type="NCBI Taxonomy" id="236787"/>
    <lineage>
        <taxon>Eukaryota</taxon>
        <taxon>Sar</taxon>
        <taxon>Stramenopiles</taxon>
        <taxon>Ochrophyta</taxon>
        <taxon>Dictyochophyceae</taxon>
        <taxon>Florenciellales</taxon>
        <taxon>Florenciella</taxon>
    </lineage>
</organism>
<name>A0A7S2CVX4_9STRA</name>
<dbReference type="InterPro" id="IPR000530">
    <property type="entry name" value="Ribosomal_eS12"/>
</dbReference>
<accession>A0A7S2CVX4</accession>
<dbReference type="InterPro" id="IPR047860">
    <property type="entry name" value="Ribosomal_eS12_CS"/>
</dbReference>
<evidence type="ECO:0000256" key="1">
    <source>
        <dbReference type="ARBA" id="ARBA00005824"/>
    </source>
</evidence>
<dbReference type="SUPFAM" id="SSF55315">
    <property type="entry name" value="L30e-like"/>
    <property type="match status" value="1"/>
</dbReference>
<gene>
    <name evidence="6" type="ORF">FPAR1323_LOCUS13729</name>
</gene>
<dbReference type="GO" id="GO:0005840">
    <property type="term" value="C:ribosome"/>
    <property type="evidence" value="ECO:0007669"/>
    <property type="project" value="UniProtKB-KW"/>
</dbReference>
<evidence type="ECO:0000259" key="5">
    <source>
        <dbReference type="Pfam" id="PF01248"/>
    </source>
</evidence>